<feature type="domain" description="MacB-like periplasmic core" evidence="9">
    <location>
        <begin position="21"/>
        <end position="244"/>
    </location>
</feature>
<organism evidence="10 11">
    <name type="scientific">Capnocytophaga gingivalis</name>
    <dbReference type="NCBI Taxonomy" id="1017"/>
    <lineage>
        <taxon>Bacteria</taxon>
        <taxon>Pseudomonadati</taxon>
        <taxon>Bacteroidota</taxon>
        <taxon>Flavobacteriia</taxon>
        <taxon>Flavobacteriales</taxon>
        <taxon>Flavobacteriaceae</taxon>
        <taxon>Capnocytophaga</taxon>
    </lineage>
</organism>
<keyword evidence="4 7" id="KW-1133">Transmembrane helix</keyword>
<sequence>MNLNNLFRIAWRAILLNKTRTLLTMLGIIIGVGSVITMLAIGEGSKKSIKENISKMGTNMLNIRPGAGMFGGVRNNTDMQSLKMTDYLALRNEAKLLKYVTPVVSGNGQAIVGANNWPTSIYGVNTEYLPIREWAVEEGSMFGQDEIDNLSKVAVIGRTIQKNLFPEGDSPIGQTIRFKNIPFKIIGILAAKGESNFGQDQDDIIIAPYTTVQKRVLAQTYLQSIVASVITEDQAENAVNEVKTILERTHNIAADEENNFNVFSQQELISTFSSTSEMLTILLVAIASISLIVGGIGIMNIMYVSVKERTKEIGLRMAIGAKGKDILAQFLIESVLISITGGVVGVMIGLLATYVVKAFIGWPVSITFYSIVLSFLVCTITGVFFGWYPARKASDLEPITALRYE</sequence>
<evidence type="ECO:0000313" key="11">
    <source>
        <dbReference type="Proteomes" id="UP001311730"/>
    </source>
</evidence>
<evidence type="ECO:0000256" key="2">
    <source>
        <dbReference type="ARBA" id="ARBA00022475"/>
    </source>
</evidence>
<comment type="similarity">
    <text evidence="6">Belongs to the ABC-4 integral membrane protein family.</text>
</comment>
<dbReference type="EMBL" id="JAYKBW010000003">
    <property type="protein sequence ID" value="MEB3074348.1"/>
    <property type="molecule type" value="Genomic_DNA"/>
</dbReference>
<dbReference type="InterPro" id="IPR050250">
    <property type="entry name" value="Macrolide_Exporter_MacB"/>
</dbReference>
<proteinExistence type="inferred from homology"/>
<keyword evidence="5 7" id="KW-0472">Membrane</keyword>
<accession>A0ABU5Z7I3</accession>
<dbReference type="PANTHER" id="PTHR30572:SF4">
    <property type="entry name" value="ABC TRANSPORTER PERMEASE YTRF"/>
    <property type="match status" value="1"/>
</dbReference>
<evidence type="ECO:0000313" key="10">
    <source>
        <dbReference type="EMBL" id="MEB3074348.1"/>
    </source>
</evidence>
<feature type="transmembrane region" description="Helical" evidence="7">
    <location>
        <begin position="278"/>
        <end position="306"/>
    </location>
</feature>
<reference evidence="10 11" key="1">
    <citation type="submission" date="2023-12" db="EMBL/GenBank/DDBJ databases">
        <title>Genomic sequences of Capnocytophaga and Parvimonas strains.</title>
        <authorList>
            <person name="Watt R.M."/>
            <person name="Wang M."/>
            <person name="Yang T."/>
            <person name="Tong W.M."/>
        </authorList>
    </citation>
    <scope>NUCLEOTIDE SEQUENCE [LARGE SCALE GENOMIC DNA]</scope>
    <source>
        <strain evidence="10 11">CCUG 13096</strain>
    </source>
</reference>
<feature type="transmembrane region" description="Helical" evidence="7">
    <location>
        <begin position="366"/>
        <end position="388"/>
    </location>
</feature>
<evidence type="ECO:0000259" key="9">
    <source>
        <dbReference type="Pfam" id="PF12704"/>
    </source>
</evidence>
<dbReference type="PANTHER" id="PTHR30572">
    <property type="entry name" value="MEMBRANE COMPONENT OF TRANSPORTER-RELATED"/>
    <property type="match status" value="1"/>
</dbReference>
<keyword evidence="2" id="KW-1003">Cell membrane</keyword>
<dbReference type="Proteomes" id="UP001311730">
    <property type="component" value="Unassembled WGS sequence"/>
</dbReference>
<evidence type="ECO:0000256" key="5">
    <source>
        <dbReference type="ARBA" id="ARBA00023136"/>
    </source>
</evidence>
<evidence type="ECO:0000256" key="6">
    <source>
        <dbReference type="ARBA" id="ARBA00038076"/>
    </source>
</evidence>
<dbReference type="RefSeq" id="WP_323982763.1">
    <property type="nucleotide sequence ID" value="NZ_JAYKBW010000003.1"/>
</dbReference>
<evidence type="ECO:0000256" key="3">
    <source>
        <dbReference type="ARBA" id="ARBA00022692"/>
    </source>
</evidence>
<keyword evidence="11" id="KW-1185">Reference proteome</keyword>
<comment type="caution">
    <text evidence="10">The sequence shown here is derived from an EMBL/GenBank/DDBJ whole genome shotgun (WGS) entry which is preliminary data.</text>
</comment>
<gene>
    <name evidence="10" type="ORF">VJJ08_03405</name>
</gene>
<dbReference type="Pfam" id="PF02687">
    <property type="entry name" value="FtsX"/>
    <property type="match status" value="1"/>
</dbReference>
<evidence type="ECO:0000259" key="8">
    <source>
        <dbReference type="Pfam" id="PF02687"/>
    </source>
</evidence>
<name>A0ABU5Z7I3_9FLAO</name>
<comment type="subcellular location">
    <subcellularLocation>
        <location evidence="1">Cell membrane</location>
        <topology evidence="1">Multi-pass membrane protein</topology>
    </subcellularLocation>
</comment>
<protein>
    <submittedName>
        <fullName evidence="10">ABC transporter permease</fullName>
    </submittedName>
</protein>
<keyword evidence="3 7" id="KW-0812">Transmembrane</keyword>
<feature type="transmembrane region" description="Helical" evidence="7">
    <location>
        <begin position="327"/>
        <end position="354"/>
    </location>
</feature>
<dbReference type="InterPro" id="IPR025857">
    <property type="entry name" value="MacB_PCD"/>
</dbReference>
<feature type="domain" description="ABC3 transporter permease C-terminal" evidence="8">
    <location>
        <begin position="285"/>
        <end position="398"/>
    </location>
</feature>
<evidence type="ECO:0000256" key="1">
    <source>
        <dbReference type="ARBA" id="ARBA00004651"/>
    </source>
</evidence>
<feature type="transmembrane region" description="Helical" evidence="7">
    <location>
        <begin position="21"/>
        <end position="42"/>
    </location>
</feature>
<dbReference type="InterPro" id="IPR003838">
    <property type="entry name" value="ABC3_permease_C"/>
</dbReference>
<evidence type="ECO:0000256" key="7">
    <source>
        <dbReference type="SAM" id="Phobius"/>
    </source>
</evidence>
<dbReference type="Pfam" id="PF12704">
    <property type="entry name" value="MacB_PCD"/>
    <property type="match status" value="1"/>
</dbReference>
<evidence type="ECO:0000256" key="4">
    <source>
        <dbReference type="ARBA" id="ARBA00022989"/>
    </source>
</evidence>